<keyword evidence="2" id="KW-1185">Reference proteome</keyword>
<dbReference type="HOGENOM" id="CLU_2614809_0_0_0"/>
<dbReference type="EMBL" id="DF820457">
    <property type="protein sequence ID" value="GAK51899.1"/>
    <property type="molecule type" value="Genomic_DNA"/>
</dbReference>
<sequence>MPQQSLSIHKNRLKHATLRVNRIHFVKTLHPPDPAPYMRVSILSNKKYLIEKMTANHARSHSSLINLSIVEPQNESHQ</sequence>
<evidence type="ECO:0000313" key="1">
    <source>
        <dbReference type="EMBL" id="GAK51899.1"/>
    </source>
</evidence>
<name>A0A081BND3_9BACT</name>
<evidence type="ECO:0000313" key="2">
    <source>
        <dbReference type="Proteomes" id="UP000030700"/>
    </source>
</evidence>
<protein>
    <submittedName>
        <fullName evidence="1">Uncharacterized protein</fullName>
    </submittedName>
</protein>
<reference evidence="1" key="1">
    <citation type="journal article" date="2015" name="PeerJ">
        <title>First genomic representation of candidate bacterial phylum KSB3 points to enhanced environmental sensing as a trigger of wastewater bulking.</title>
        <authorList>
            <person name="Sekiguchi Y."/>
            <person name="Ohashi A."/>
            <person name="Parks D.H."/>
            <person name="Yamauchi T."/>
            <person name="Tyson G.W."/>
            <person name="Hugenholtz P."/>
        </authorList>
    </citation>
    <scope>NUCLEOTIDE SEQUENCE [LARGE SCALE GENOMIC DNA]</scope>
</reference>
<accession>A0A081BND3</accession>
<dbReference type="Proteomes" id="UP000030700">
    <property type="component" value="Unassembled WGS sequence"/>
</dbReference>
<proteinExistence type="predicted"/>
<gene>
    <name evidence="1" type="ORF">U14_03145</name>
</gene>
<dbReference type="AlphaFoldDB" id="A0A081BND3"/>
<dbReference type="STRING" id="1499966.U14_03145"/>
<organism evidence="1">
    <name type="scientific">Candidatus Moduliflexus flocculans</name>
    <dbReference type="NCBI Taxonomy" id="1499966"/>
    <lineage>
        <taxon>Bacteria</taxon>
        <taxon>Candidatus Moduliflexota</taxon>
        <taxon>Candidatus Moduliflexia</taxon>
        <taxon>Candidatus Moduliflexales</taxon>
        <taxon>Candidatus Moduliflexaceae</taxon>
    </lineage>
</organism>